<sequence length="87" mass="10142">MKDTHLSRYFMIRIRCCAVKNSVTVMREEDGIERKETGVESRELQGQAPVPARETMRITTQQFNSIRFLRAVHLVFRSRSANRTNQG</sequence>
<dbReference type="STRING" id="331678.Cphamn1_0979"/>
<proteinExistence type="predicted"/>
<protein>
    <submittedName>
        <fullName evidence="1">Uncharacterized protein</fullName>
    </submittedName>
</protein>
<accession>B3EPZ0</accession>
<dbReference type="AlphaFoldDB" id="B3EPZ0"/>
<reference evidence="1" key="1">
    <citation type="submission" date="2008-06" db="EMBL/GenBank/DDBJ databases">
        <title>Complete sequence of Chlorobium phaeobacteroides BS1.</title>
        <authorList>
            <consortium name="US DOE Joint Genome Institute"/>
            <person name="Lucas S."/>
            <person name="Copeland A."/>
            <person name="Lapidus A."/>
            <person name="Glavina del Rio T."/>
            <person name="Dalin E."/>
            <person name="Tice H."/>
            <person name="Bruce D."/>
            <person name="Goodwin L."/>
            <person name="Pitluck S."/>
            <person name="Schmutz J."/>
            <person name="Larimer F."/>
            <person name="Land M."/>
            <person name="Hauser L."/>
            <person name="Kyrpides N."/>
            <person name="Ovchinnikova G."/>
            <person name="Li T."/>
            <person name="Liu Z."/>
            <person name="Zhao F."/>
            <person name="Overmann J."/>
            <person name="Bryant D.A."/>
            <person name="Richardson P."/>
        </authorList>
    </citation>
    <scope>NUCLEOTIDE SEQUENCE [LARGE SCALE GENOMIC DNA]</scope>
    <source>
        <strain evidence="1">BS1</strain>
    </source>
</reference>
<gene>
    <name evidence="1" type="ordered locus">Cphamn1_0979</name>
</gene>
<dbReference type="EMBL" id="CP001101">
    <property type="protein sequence ID" value="ACE03922.1"/>
    <property type="molecule type" value="Genomic_DNA"/>
</dbReference>
<name>B3EPZ0_CHLPB</name>
<organism evidence="1">
    <name type="scientific">Chlorobium phaeobacteroides (strain BS1)</name>
    <dbReference type="NCBI Taxonomy" id="331678"/>
    <lineage>
        <taxon>Bacteria</taxon>
        <taxon>Pseudomonadati</taxon>
        <taxon>Chlorobiota</taxon>
        <taxon>Chlorobiia</taxon>
        <taxon>Chlorobiales</taxon>
        <taxon>Chlorobiaceae</taxon>
        <taxon>Chlorobium/Pelodictyon group</taxon>
        <taxon>Chlorobium</taxon>
    </lineage>
</organism>
<evidence type="ECO:0000313" key="1">
    <source>
        <dbReference type="EMBL" id="ACE03922.1"/>
    </source>
</evidence>
<dbReference type="HOGENOM" id="CLU_2477728_0_0_10"/>
<dbReference type="KEGG" id="cpb:Cphamn1_0979"/>